<dbReference type="InterPro" id="IPR054254">
    <property type="entry name" value="DUF6985"/>
</dbReference>
<dbReference type="Proteomes" id="UP000321204">
    <property type="component" value="Chromosome"/>
</dbReference>
<protein>
    <recommendedName>
        <fullName evidence="1">DUF6985 domain-containing protein</fullName>
    </recommendedName>
</protein>
<dbReference type="KEGG" id="fgg:FSB75_11110"/>
<dbReference type="Pfam" id="PF22481">
    <property type="entry name" value="DUF6985"/>
    <property type="match status" value="1"/>
</dbReference>
<organism evidence="2 3">
    <name type="scientific">Flavisolibacter ginsenosidimutans</name>
    <dbReference type="NCBI Taxonomy" id="661481"/>
    <lineage>
        <taxon>Bacteria</taxon>
        <taxon>Pseudomonadati</taxon>
        <taxon>Bacteroidota</taxon>
        <taxon>Chitinophagia</taxon>
        <taxon>Chitinophagales</taxon>
        <taxon>Chitinophagaceae</taxon>
        <taxon>Flavisolibacter</taxon>
    </lineage>
</organism>
<evidence type="ECO:0000313" key="3">
    <source>
        <dbReference type="Proteomes" id="UP000321204"/>
    </source>
</evidence>
<evidence type="ECO:0000259" key="1">
    <source>
        <dbReference type="Pfam" id="PF22481"/>
    </source>
</evidence>
<gene>
    <name evidence="2" type="ORF">FSB75_11110</name>
</gene>
<dbReference type="AlphaFoldDB" id="A0A5B8UIB7"/>
<reference evidence="2 3" key="1">
    <citation type="journal article" date="2015" name="Int. J. Syst. Evol. Microbiol.">
        <title>Flavisolibacter ginsenosidimutans sp. nov., with ginsenoside-converting activity isolated from soil used for cultivating ginseng.</title>
        <authorList>
            <person name="Zhao Y."/>
            <person name="Liu Q."/>
            <person name="Kang M.S."/>
            <person name="Jin F."/>
            <person name="Yu H."/>
            <person name="Im W.T."/>
        </authorList>
    </citation>
    <scope>NUCLEOTIDE SEQUENCE [LARGE SCALE GENOMIC DNA]</scope>
    <source>
        <strain evidence="2 3">Gsoil 636</strain>
    </source>
</reference>
<dbReference type="RefSeq" id="WP_146787084.1">
    <property type="nucleotide sequence ID" value="NZ_BAABIO010000001.1"/>
</dbReference>
<evidence type="ECO:0000313" key="2">
    <source>
        <dbReference type="EMBL" id="QEC56417.1"/>
    </source>
</evidence>
<sequence length="221" mass="24709">MQNNLHLIPTLAVKTIKSGKHELKCLEGTVHLPAWEGFQSRKGPYNSVDANELSDGTIALTVGEYTSANESLSVSEEQVAAYNYLVDEQSSIREAILNALLPAYQRMQPEYGYEDGDDIMPNVTATAQFTALIGLSTVHILDVHKEGIAYTGYEFGCTWDDEHGLGVMMHKDRVIEIDAADTSFDTWIAEKDSDPVRAAEELEKAKKAPVIPFKKPWWKFW</sequence>
<feature type="domain" description="DUF6985" evidence="1">
    <location>
        <begin position="39"/>
        <end position="182"/>
    </location>
</feature>
<dbReference type="EMBL" id="CP042433">
    <property type="protein sequence ID" value="QEC56417.1"/>
    <property type="molecule type" value="Genomic_DNA"/>
</dbReference>
<dbReference type="OrthoDB" id="3477708at2"/>
<keyword evidence="3" id="KW-1185">Reference proteome</keyword>
<accession>A0A5B8UIB7</accession>
<name>A0A5B8UIB7_9BACT</name>
<proteinExistence type="predicted"/>